<evidence type="ECO:0000259" key="4">
    <source>
        <dbReference type="PROSITE" id="PS50883"/>
    </source>
</evidence>
<dbReference type="InterPro" id="IPR043128">
    <property type="entry name" value="Rev_trsase/Diguanyl_cyclase"/>
</dbReference>
<gene>
    <name evidence="6" type="primary">cph2_1</name>
    <name evidence="6" type="ORF">CA13_08520</name>
</gene>
<evidence type="ECO:0000256" key="1">
    <source>
        <dbReference type="SAM" id="MobiDB-lite"/>
    </source>
</evidence>
<dbReference type="Pfam" id="PF00990">
    <property type="entry name" value="GGDEF"/>
    <property type="match status" value="1"/>
</dbReference>
<dbReference type="NCBIfam" id="TIGR00254">
    <property type="entry name" value="GGDEF"/>
    <property type="match status" value="1"/>
</dbReference>
<dbReference type="InterPro" id="IPR029787">
    <property type="entry name" value="Nucleotide_cyclase"/>
</dbReference>
<evidence type="ECO:0000313" key="7">
    <source>
        <dbReference type="Proteomes" id="UP000315010"/>
    </source>
</evidence>
<feature type="domain" description="PAS" evidence="2">
    <location>
        <begin position="97"/>
        <end position="168"/>
    </location>
</feature>
<feature type="region of interest" description="Disordered" evidence="1">
    <location>
        <begin position="1"/>
        <end position="29"/>
    </location>
</feature>
<dbReference type="InterPro" id="IPR001610">
    <property type="entry name" value="PAC"/>
</dbReference>
<feature type="region of interest" description="Disordered" evidence="1">
    <location>
        <begin position="62"/>
        <end position="82"/>
    </location>
</feature>
<dbReference type="Gene3D" id="3.20.20.450">
    <property type="entry name" value="EAL domain"/>
    <property type="match status" value="1"/>
</dbReference>
<dbReference type="CDD" id="cd00130">
    <property type="entry name" value="PAS"/>
    <property type="match status" value="3"/>
</dbReference>
<evidence type="ECO:0000259" key="3">
    <source>
        <dbReference type="PROSITE" id="PS50113"/>
    </source>
</evidence>
<dbReference type="InterPro" id="IPR000014">
    <property type="entry name" value="PAS"/>
</dbReference>
<dbReference type="Gene3D" id="3.30.70.270">
    <property type="match status" value="1"/>
</dbReference>
<dbReference type="CDD" id="cd01949">
    <property type="entry name" value="GGDEF"/>
    <property type="match status" value="1"/>
</dbReference>
<dbReference type="InterPro" id="IPR052155">
    <property type="entry name" value="Biofilm_reg_signaling"/>
</dbReference>
<feature type="domain" description="PAC" evidence="3">
    <location>
        <begin position="170"/>
        <end position="222"/>
    </location>
</feature>
<protein>
    <submittedName>
        <fullName evidence="6">Phytochrome-like protein cph2</fullName>
    </submittedName>
</protein>
<dbReference type="Pfam" id="PF08447">
    <property type="entry name" value="PAS_3"/>
    <property type="match status" value="1"/>
</dbReference>
<name>A0A5C5YXN2_9BACT</name>
<keyword evidence="7" id="KW-1185">Reference proteome</keyword>
<dbReference type="SUPFAM" id="SSF55785">
    <property type="entry name" value="PYP-like sensor domain (PAS domain)"/>
    <property type="match status" value="3"/>
</dbReference>
<dbReference type="PROSITE" id="PS50887">
    <property type="entry name" value="GGDEF"/>
    <property type="match status" value="1"/>
</dbReference>
<dbReference type="CDD" id="cd01948">
    <property type="entry name" value="EAL"/>
    <property type="match status" value="1"/>
</dbReference>
<feature type="domain" description="EAL" evidence="4">
    <location>
        <begin position="668"/>
        <end position="924"/>
    </location>
</feature>
<dbReference type="InterPro" id="IPR035919">
    <property type="entry name" value="EAL_sf"/>
</dbReference>
<dbReference type="EMBL" id="SJPJ01000001">
    <property type="protein sequence ID" value="TWT79451.1"/>
    <property type="molecule type" value="Genomic_DNA"/>
</dbReference>
<dbReference type="SMART" id="SM00086">
    <property type="entry name" value="PAC"/>
    <property type="match status" value="2"/>
</dbReference>
<dbReference type="PROSITE" id="PS50113">
    <property type="entry name" value="PAC"/>
    <property type="match status" value="2"/>
</dbReference>
<dbReference type="NCBIfam" id="TIGR00229">
    <property type="entry name" value="sensory_box"/>
    <property type="match status" value="4"/>
</dbReference>
<dbReference type="Gene3D" id="3.30.450.20">
    <property type="entry name" value="PAS domain"/>
    <property type="match status" value="3"/>
</dbReference>
<proteinExistence type="predicted"/>
<dbReference type="InterPro" id="IPR001633">
    <property type="entry name" value="EAL_dom"/>
</dbReference>
<feature type="compositionally biased region" description="Polar residues" evidence="1">
    <location>
        <begin position="12"/>
        <end position="24"/>
    </location>
</feature>
<dbReference type="SMART" id="SM00267">
    <property type="entry name" value="GGDEF"/>
    <property type="match status" value="1"/>
</dbReference>
<dbReference type="PROSITE" id="PS50112">
    <property type="entry name" value="PAS"/>
    <property type="match status" value="2"/>
</dbReference>
<dbReference type="PANTHER" id="PTHR44757">
    <property type="entry name" value="DIGUANYLATE CYCLASE DGCP"/>
    <property type="match status" value="1"/>
</dbReference>
<dbReference type="InterPro" id="IPR000700">
    <property type="entry name" value="PAS-assoc_C"/>
</dbReference>
<dbReference type="InterPro" id="IPR000160">
    <property type="entry name" value="GGDEF_dom"/>
</dbReference>
<dbReference type="SUPFAM" id="SSF141868">
    <property type="entry name" value="EAL domain-like"/>
    <property type="match status" value="1"/>
</dbReference>
<feature type="domain" description="PAC" evidence="3">
    <location>
        <begin position="434"/>
        <end position="486"/>
    </location>
</feature>
<dbReference type="Pfam" id="PF13426">
    <property type="entry name" value="PAS_9"/>
    <property type="match status" value="2"/>
</dbReference>
<comment type="caution">
    <text evidence="6">The sequence shown here is derived from an EMBL/GenBank/DDBJ whole genome shotgun (WGS) entry which is preliminary data.</text>
</comment>
<dbReference type="SUPFAM" id="SSF55073">
    <property type="entry name" value="Nucleotide cyclase"/>
    <property type="match status" value="1"/>
</dbReference>
<dbReference type="InterPro" id="IPR035965">
    <property type="entry name" value="PAS-like_dom_sf"/>
</dbReference>
<dbReference type="SMART" id="SM00091">
    <property type="entry name" value="PAS"/>
    <property type="match status" value="3"/>
</dbReference>
<dbReference type="InterPro" id="IPR013655">
    <property type="entry name" value="PAS_fold_3"/>
</dbReference>
<accession>A0A5C5YXN2</accession>
<organism evidence="6 7">
    <name type="scientific">Novipirellula herctigrandis</name>
    <dbReference type="NCBI Taxonomy" id="2527986"/>
    <lineage>
        <taxon>Bacteria</taxon>
        <taxon>Pseudomonadati</taxon>
        <taxon>Planctomycetota</taxon>
        <taxon>Planctomycetia</taxon>
        <taxon>Pirellulales</taxon>
        <taxon>Pirellulaceae</taxon>
        <taxon>Novipirellula</taxon>
    </lineage>
</organism>
<evidence type="ECO:0000313" key="6">
    <source>
        <dbReference type="EMBL" id="TWT79451.1"/>
    </source>
</evidence>
<evidence type="ECO:0000259" key="2">
    <source>
        <dbReference type="PROSITE" id="PS50112"/>
    </source>
</evidence>
<dbReference type="Proteomes" id="UP000315010">
    <property type="component" value="Unassembled WGS sequence"/>
</dbReference>
<sequence length="953" mass="106521">MAQAKVEAFRSAESSRSIQSQTNDAAPKIRLHRKPIAVTWAIERPTASRAAKNYDNMIQNDEAIHSDPTDPEGPHGTAASAPLTVPNSLLTLDEPSCRTQLHSIAEFVPIGIFKCDASGANVYTNHAWQQISGMTSQQTLGSGWLECIHPEDLSKVMDQWNRYFLAGSEYQMEFRIRRPDGEIRHLSARARPVTTDQFHDGGYIGYIEDVTERRALELERNEHSVILERSLNEIFIFDAETLLFQFVNEGARRNLGYAMSELRQMTPVDIKPTFDLLDFEKSIEPLRNKTKDFLVFQTVHRRANGTDYDVEVRLQMSMMADRPVFLAIIMDITERLAKEAEAAKANALQRAIFDSAAYAIIATTPSGTITNFNPAAERLLGYTSEELVDQHTPAIFHLESEVAARAKTFSNDLQIDLEPGFDVFVCKTNLGLPNELEWTYVRKDGSHVLVMLGVTALRDNNGEITGYLGIAKDITRQKHYEEKLAAAAVTDSLTGLPNRVLLLDHLRGAIIRSKKRGTKFSCLFLDFDRFKSVNDSWGHDVGDELLRQIADRLRTEGEVNDPAASYYVSVIARLGGDEFVVVLEDLDQAEDSATFAEKLQQRFAEPYQLGAQQFFSTASIGIVNGPSTYDRGEDILRDADTAMYEAKRAGRAQHVIFDDKMHTQVHRRMQLENELRDAIGTDQLSLHYQPIVSLVTGEITAVEALLRWQHPKFGSISPAEFIPIAQESDMILRLGEWVLSTGCQQCADWQKTLGSVAPRQININLARKQFEDPNLPNDISSVLRKTGLPAEFLQLEVTEESFALNVNEAARTMRSIRELGVTLAIDDFGSGTASFAALNQFPVDVLKVDRSLIDNIEDSTGEAALLHGLVVMVRNLGIKLVAEGVETFEQLKALQELGCESMQGYYFARPMPVENLEHFLKTNMGLQACTTGAMAFANGWAQKMTYMVPFSSM</sequence>
<evidence type="ECO:0000259" key="5">
    <source>
        <dbReference type="PROSITE" id="PS50887"/>
    </source>
</evidence>
<feature type="domain" description="GGDEF" evidence="5">
    <location>
        <begin position="518"/>
        <end position="659"/>
    </location>
</feature>
<dbReference type="SMART" id="SM00052">
    <property type="entry name" value="EAL"/>
    <property type="match status" value="1"/>
</dbReference>
<dbReference type="Pfam" id="PF00563">
    <property type="entry name" value="EAL"/>
    <property type="match status" value="1"/>
</dbReference>
<feature type="domain" description="PAS" evidence="2">
    <location>
        <begin position="345"/>
        <end position="390"/>
    </location>
</feature>
<dbReference type="PANTHER" id="PTHR44757:SF2">
    <property type="entry name" value="BIOFILM ARCHITECTURE MAINTENANCE PROTEIN MBAA"/>
    <property type="match status" value="1"/>
</dbReference>
<reference evidence="6 7" key="1">
    <citation type="submission" date="2019-02" db="EMBL/GenBank/DDBJ databases">
        <title>Deep-cultivation of Planctomycetes and their phenomic and genomic characterization uncovers novel biology.</title>
        <authorList>
            <person name="Wiegand S."/>
            <person name="Jogler M."/>
            <person name="Boedeker C."/>
            <person name="Pinto D."/>
            <person name="Vollmers J."/>
            <person name="Rivas-Marin E."/>
            <person name="Kohn T."/>
            <person name="Peeters S.H."/>
            <person name="Heuer A."/>
            <person name="Rast P."/>
            <person name="Oberbeckmann S."/>
            <person name="Bunk B."/>
            <person name="Jeske O."/>
            <person name="Meyerdierks A."/>
            <person name="Storesund J.E."/>
            <person name="Kallscheuer N."/>
            <person name="Luecker S."/>
            <person name="Lage O.M."/>
            <person name="Pohl T."/>
            <person name="Merkel B.J."/>
            <person name="Hornburger P."/>
            <person name="Mueller R.-W."/>
            <person name="Bruemmer F."/>
            <person name="Labrenz M."/>
            <person name="Spormann A.M."/>
            <person name="Op Den Camp H."/>
            <person name="Overmann J."/>
            <person name="Amann R."/>
            <person name="Jetten M.S.M."/>
            <person name="Mascher T."/>
            <person name="Medema M.H."/>
            <person name="Devos D.P."/>
            <person name="Kaster A.-K."/>
            <person name="Ovreas L."/>
            <person name="Rohde M."/>
            <person name="Galperin M.Y."/>
            <person name="Jogler C."/>
        </authorList>
    </citation>
    <scope>NUCLEOTIDE SEQUENCE [LARGE SCALE GENOMIC DNA]</scope>
    <source>
        <strain evidence="6 7">CA13</strain>
    </source>
</reference>
<dbReference type="AlphaFoldDB" id="A0A5C5YXN2"/>
<dbReference type="PROSITE" id="PS50883">
    <property type="entry name" value="EAL"/>
    <property type="match status" value="1"/>
</dbReference>